<feature type="transmembrane region" description="Helical" evidence="1">
    <location>
        <begin position="96"/>
        <end position="117"/>
    </location>
</feature>
<keyword evidence="1" id="KW-0472">Membrane</keyword>
<evidence type="ECO:0000256" key="1">
    <source>
        <dbReference type="SAM" id="Phobius"/>
    </source>
</evidence>
<name>A0A8J3ISW1_9CHLR</name>
<keyword evidence="1" id="KW-0812">Transmembrane</keyword>
<evidence type="ECO:0000313" key="2">
    <source>
        <dbReference type="EMBL" id="GHO97978.1"/>
    </source>
</evidence>
<sequence>MIQAIRGLQWLSRLVGACELTLGLVIWFVGVSSVSLHILLGSVMALILLIVGAIALPVKETRSLGAIGILYAFILTGFGMVQMGLLIGPLHWLVQVLHLLIGVGSIAVVHLIGARYLKLKKVSRPAPLESADIPQSTPVAASDEA</sequence>
<feature type="transmembrane region" description="Helical" evidence="1">
    <location>
        <begin position="12"/>
        <end position="30"/>
    </location>
</feature>
<keyword evidence="3" id="KW-1185">Reference proteome</keyword>
<organism evidence="2 3">
    <name type="scientific">Reticulibacter mediterranei</name>
    <dbReference type="NCBI Taxonomy" id="2778369"/>
    <lineage>
        <taxon>Bacteria</taxon>
        <taxon>Bacillati</taxon>
        <taxon>Chloroflexota</taxon>
        <taxon>Ktedonobacteria</taxon>
        <taxon>Ktedonobacterales</taxon>
        <taxon>Reticulibacteraceae</taxon>
        <taxon>Reticulibacter</taxon>
    </lineage>
</organism>
<evidence type="ECO:0000313" key="3">
    <source>
        <dbReference type="Proteomes" id="UP000597444"/>
    </source>
</evidence>
<dbReference type="RefSeq" id="WP_220208752.1">
    <property type="nucleotide sequence ID" value="NZ_BNJK01000002.1"/>
</dbReference>
<comment type="caution">
    <text evidence="2">The sequence shown here is derived from an EMBL/GenBank/DDBJ whole genome shotgun (WGS) entry which is preliminary data.</text>
</comment>
<dbReference type="Proteomes" id="UP000597444">
    <property type="component" value="Unassembled WGS sequence"/>
</dbReference>
<reference evidence="2" key="1">
    <citation type="submission" date="2020-10" db="EMBL/GenBank/DDBJ databases">
        <title>Taxonomic study of unclassified bacteria belonging to the class Ktedonobacteria.</title>
        <authorList>
            <person name="Yabe S."/>
            <person name="Wang C.M."/>
            <person name="Zheng Y."/>
            <person name="Sakai Y."/>
            <person name="Cavaletti L."/>
            <person name="Monciardini P."/>
            <person name="Donadio S."/>
        </authorList>
    </citation>
    <scope>NUCLEOTIDE SEQUENCE</scope>
    <source>
        <strain evidence="2">ID150040</strain>
    </source>
</reference>
<gene>
    <name evidence="2" type="ORF">KSF_080260</name>
</gene>
<keyword evidence="1" id="KW-1133">Transmembrane helix</keyword>
<protein>
    <submittedName>
        <fullName evidence="2">Uncharacterized protein</fullName>
    </submittedName>
</protein>
<dbReference type="EMBL" id="BNJK01000002">
    <property type="protein sequence ID" value="GHO97978.1"/>
    <property type="molecule type" value="Genomic_DNA"/>
</dbReference>
<feature type="transmembrane region" description="Helical" evidence="1">
    <location>
        <begin position="36"/>
        <end position="56"/>
    </location>
</feature>
<feature type="transmembrane region" description="Helical" evidence="1">
    <location>
        <begin position="68"/>
        <end position="90"/>
    </location>
</feature>
<accession>A0A8J3ISW1</accession>
<dbReference type="AlphaFoldDB" id="A0A8J3ISW1"/>
<proteinExistence type="predicted"/>